<dbReference type="OrthoDB" id="4350404at2"/>
<name>A0A1D7QCZ6_9SPHI</name>
<protein>
    <submittedName>
        <fullName evidence="1">Uncharacterized protein</fullName>
    </submittedName>
</protein>
<reference evidence="1 2" key="1">
    <citation type="submission" date="2016-08" db="EMBL/GenBank/DDBJ databases">
        <authorList>
            <person name="Seilhamer J.J."/>
        </authorList>
    </citation>
    <scope>NUCLEOTIDE SEQUENCE [LARGE SCALE GENOMIC DNA]</scope>
    <source>
        <strain evidence="1 2">DX4</strain>
    </source>
</reference>
<gene>
    <name evidence="1" type="ORF">BFS30_04710</name>
</gene>
<sequence>MITDQIQVDYFKKIAKNQFATMILDDYDSEDSLIFLTDSIANIYKYLNYNGFQSVTIYLALDKAYYLSALGANPTTIYALENLTPLNGEKIVLEIKENGNIDVALEYELNLDVVRENALIYTFEKHNETERIYGKTDSKKLIPIPGADSHFAIQTFKKLDEALDYYKSKIARHSDCEILKNVWFDENQLFFKRAPEHRLRDSLTQYLKISLRNTEARPEQVVDRSHPVDIKITWSLVNRLALIEIKWLGKSLHRREKQFTQIYTDARALSGASQLANYLDENLKQAPTYVSKGYLVIFDARRALCNTNTVQLNQNNAMKYVNSEIQYEPEFHRNRTDFASPFRFFMEPKYLN</sequence>
<organism evidence="1 2">
    <name type="scientific">Pedobacter steynii</name>
    <dbReference type="NCBI Taxonomy" id="430522"/>
    <lineage>
        <taxon>Bacteria</taxon>
        <taxon>Pseudomonadati</taxon>
        <taxon>Bacteroidota</taxon>
        <taxon>Sphingobacteriia</taxon>
        <taxon>Sphingobacteriales</taxon>
        <taxon>Sphingobacteriaceae</taxon>
        <taxon>Pedobacter</taxon>
    </lineage>
</organism>
<evidence type="ECO:0000313" key="2">
    <source>
        <dbReference type="Proteomes" id="UP000094313"/>
    </source>
</evidence>
<dbReference type="EMBL" id="CP017141">
    <property type="protein sequence ID" value="AOM76515.1"/>
    <property type="molecule type" value="Genomic_DNA"/>
</dbReference>
<dbReference type="RefSeq" id="WP_069378211.1">
    <property type="nucleotide sequence ID" value="NZ_CP017141.1"/>
</dbReference>
<proteinExistence type="predicted"/>
<accession>A0A1D7QCZ6</accession>
<evidence type="ECO:0000313" key="1">
    <source>
        <dbReference type="EMBL" id="AOM76515.1"/>
    </source>
</evidence>
<keyword evidence="2" id="KW-1185">Reference proteome</keyword>
<dbReference type="AlphaFoldDB" id="A0A1D7QCZ6"/>
<dbReference type="Proteomes" id="UP000094313">
    <property type="component" value="Chromosome"/>
</dbReference>
<dbReference type="KEGG" id="psty:BFS30_04710"/>